<feature type="region of interest" description="Disordered" evidence="2">
    <location>
        <begin position="806"/>
        <end position="830"/>
    </location>
</feature>
<dbReference type="Pfam" id="PF16179">
    <property type="entry name" value="RHD_dimer"/>
    <property type="match status" value="1"/>
</dbReference>
<dbReference type="GO" id="GO:0048731">
    <property type="term" value="P:system development"/>
    <property type="evidence" value="ECO:0007669"/>
    <property type="project" value="UniProtKB-ARBA"/>
</dbReference>
<feature type="domain" description="RHD" evidence="3">
    <location>
        <begin position="51"/>
        <end position="229"/>
    </location>
</feature>
<feature type="compositionally biased region" description="Acidic residues" evidence="2">
    <location>
        <begin position="814"/>
        <end position="830"/>
    </location>
</feature>
<dbReference type="InterPro" id="IPR002110">
    <property type="entry name" value="Ankyrin_rpt"/>
</dbReference>
<dbReference type="PANTHER" id="PTHR24169:SF28">
    <property type="entry name" value="NUCLEAR FACTOR NF-KAPPA-B P110 SUBUNIT"/>
    <property type="match status" value="1"/>
</dbReference>
<dbReference type="SUPFAM" id="SSF48403">
    <property type="entry name" value="Ankyrin repeat"/>
    <property type="match status" value="1"/>
</dbReference>
<feature type="repeat" description="ANK" evidence="1">
    <location>
        <begin position="636"/>
        <end position="668"/>
    </location>
</feature>
<dbReference type="SMART" id="SM00248">
    <property type="entry name" value="ANK"/>
    <property type="match status" value="5"/>
</dbReference>
<dbReference type="InterPro" id="IPR000451">
    <property type="entry name" value="NFkB/Dor"/>
</dbReference>
<dbReference type="InterPro" id="IPR032397">
    <property type="entry name" value="RHD_dimer"/>
</dbReference>
<organism evidence="4 5">
    <name type="scientific">Pararge aegeria aegeria</name>
    <dbReference type="NCBI Taxonomy" id="348720"/>
    <lineage>
        <taxon>Eukaryota</taxon>
        <taxon>Metazoa</taxon>
        <taxon>Ecdysozoa</taxon>
        <taxon>Arthropoda</taxon>
        <taxon>Hexapoda</taxon>
        <taxon>Insecta</taxon>
        <taxon>Pterygota</taxon>
        <taxon>Neoptera</taxon>
        <taxon>Endopterygota</taxon>
        <taxon>Lepidoptera</taxon>
        <taxon>Glossata</taxon>
        <taxon>Ditrysia</taxon>
        <taxon>Papilionoidea</taxon>
        <taxon>Nymphalidae</taxon>
        <taxon>Satyrinae</taxon>
        <taxon>Satyrini</taxon>
        <taxon>Parargina</taxon>
        <taxon>Pararge</taxon>
    </lineage>
</organism>
<reference evidence="4" key="1">
    <citation type="submission" date="2022-03" db="EMBL/GenBank/DDBJ databases">
        <authorList>
            <person name="Lindestad O."/>
        </authorList>
    </citation>
    <scope>NUCLEOTIDE SEQUENCE</scope>
</reference>
<protein>
    <submittedName>
        <fullName evidence="4">Jg23458 protein</fullName>
    </submittedName>
</protein>
<feature type="compositionally biased region" description="Low complexity" evidence="2">
    <location>
        <begin position="15"/>
        <end position="31"/>
    </location>
</feature>
<dbReference type="PROSITE" id="PS50088">
    <property type="entry name" value="ANK_REPEAT"/>
    <property type="match status" value="2"/>
</dbReference>
<comment type="caution">
    <text evidence="4">The sequence shown here is derived from an EMBL/GenBank/DDBJ whole genome shotgun (WGS) entry which is preliminary data.</text>
</comment>
<dbReference type="InterPro" id="IPR037059">
    <property type="entry name" value="RHD_DNA_bind_dom_sf"/>
</dbReference>
<dbReference type="InterPro" id="IPR036770">
    <property type="entry name" value="Ankyrin_rpt-contain_sf"/>
</dbReference>
<dbReference type="AlphaFoldDB" id="A0A8S4S1D9"/>
<sequence length="913" mass="102773">MSASEADLSDSNLDSPFSQSDSPYSSPSQQVPQLANCLTELSCQDSIKQRANMPYLQIVDQPQNHFRFRYKSEMIGTHGCLLGKSTSSSRTKCHPSVELKNYTGKALIRCRLVRHDVDEEHPHRLLEDDQEIDVTSVLPEHGIYRVAFSGMAIIHTAKKEVAALLFQKYAQDRSIQLNENGIRLMCENNAKNINLNIVRLKFSAHDLDTNNEICPPVFSEPIHNMKSAATNDLKICRISRCYGRPQGGDDVFIFVEKVNKKNIMIRFFELDDKGDRPWSATATFLQSDVHHQYAIVFRTPQYQNPHTPKDVKVYMELVRPSDGRVSEPKEFTYKAESIYKHRKKRKANYSSYSSLESVSGGSIKSFSDVPLSVENVNNNNHFYIKNEDEIMQGIPVYTVPQMQQVAPTSDSMMADAILYDMGSTPAEVLGAPLKLSPMLSQPNVSASPGLSGVPELQLHSSEMDRILERSIEPEEKKRFYETDLSEAVIVQWEDFTFGGVGAMDILKCSMFASDSGRSKTVKLIEKDAMNVIVKEESPKMHVKKNNAGEYSAVYKSDDGREVKKLVLELCEIIRNKTAYKKQIVRAKLERLFEMRLCNGDTFLHMTLCSNQPSLEYIVKLIFSLKMTKLLNLKNNQMRTILHLAIINDSPKLVSFLVSKGCNPMEEDDEGNNAVHYAVICQSCIEPLLDAVKSNGVSCDINAYNNEKQSPLHLAVIYESVESAATLLRHGASSDIDIIDGRGYTALQTICDGPMRKNTLEIAKLLLQKKADPNKHEECNQPAWKLARDKPELSELIQMHTGTQLITEDDIKSEPEDEFESADEGEGSDEPLAELPLYMDELAAMLDERGAWRELAKRLHHGSHAWYSATPSPARTLLKNLKESHEITSKSLALLLEDIGCLDAAMIVKRYLSD</sequence>
<dbReference type="SUPFAM" id="SSF81296">
    <property type="entry name" value="E set domains"/>
    <property type="match status" value="1"/>
</dbReference>
<dbReference type="PRINTS" id="PR00057">
    <property type="entry name" value="NFKBTNSCPFCT"/>
</dbReference>
<dbReference type="SUPFAM" id="SSF47986">
    <property type="entry name" value="DEATH domain"/>
    <property type="match status" value="1"/>
</dbReference>
<dbReference type="InterPro" id="IPR011539">
    <property type="entry name" value="RHD_DNA_bind_dom"/>
</dbReference>
<dbReference type="EMBL" id="CAKXAJ010025807">
    <property type="protein sequence ID" value="CAH2244152.1"/>
    <property type="molecule type" value="Genomic_DNA"/>
</dbReference>
<dbReference type="SMART" id="SM00429">
    <property type="entry name" value="IPT"/>
    <property type="match status" value="1"/>
</dbReference>
<dbReference type="PANTHER" id="PTHR24169">
    <property type="entry name" value="NUCLEAR FACTOR NF-KAPPA-B PROTEIN"/>
    <property type="match status" value="1"/>
</dbReference>
<name>A0A8S4S1D9_9NEOP</name>
<dbReference type="SUPFAM" id="SSF49417">
    <property type="entry name" value="p53-like transcription factors"/>
    <property type="match status" value="1"/>
</dbReference>
<dbReference type="InterPro" id="IPR008967">
    <property type="entry name" value="p53-like_TF_DNA-bd_sf"/>
</dbReference>
<dbReference type="InterPro" id="IPR011029">
    <property type="entry name" value="DEATH-like_dom_sf"/>
</dbReference>
<accession>A0A8S4S1D9</accession>
<dbReference type="InterPro" id="IPR013783">
    <property type="entry name" value="Ig-like_fold"/>
</dbReference>
<dbReference type="Gene3D" id="1.10.533.10">
    <property type="entry name" value="Death Domain, Fas"/>
    <property type="match status" value="1"/>
</dbReference>
<dbReference type="Gene3D" id="2.60.40.10">
    <property type="entry name" value="Immunoglobulins"/>
    <property type="match status" value="1"/>
</dbReference>
<evidence type="ECO:0000313" key="5">
    <source>
        <dbReference type="Proteomes" id="UP000838756"/>
    </source>
</evidence>
<feature type="repeat" description="ANK" evidence="1">
    <location>
        <begin position="706"/>
        <end position="735"/>
    </location>
</feature>
<evidence type="ECO:0000313" key="4">
    <source>
        <dbReference type="EMBL" id="CAH2244152.1"/>
    </source>
</evidence>
<feature type="compositionally biased region" description="Polar residues" evidence="2">
    <location>
        <begin position="1"/>
        <end position="14"/>
    </location>
</feature>
<dbReference type="PROSITE" id="PS50254">
    <property type="entry name" value="REL_2"/>
    <property type="match status" value="1"/>
</dbReference>
<dbReference type="GO" id="GO:0048468">
    <property type="term" value="P:cell development"/>
    <property type="evidence" value="ECO:0007669"/>
    <property type="project" value="UniProtKB-ARBA"/>
</dbReference>
<dbReference type="Gene3D" id="2.60.40.340">
    <property type="entry name" value="Rel homology domain (RHD), DNA-binding domain"/>
    <property type="match status" value="1"/>
</dbReference>
<keyword evidence="5" id="KW-1185">Reference proteome</keyword>
<dbReference type="GO" id="GO:0000978">
    <property type="term" value="F:RNA polymerase II cis-regulatory region sequence-specific DNA binding"/>
    <property type="evidence" value="ECO:0007669"/>
    <property type="project" value="TreeGrafter"/>
</dbReference>
<dbReference type="InterPro" id="IPR002909">
    <property type="entry name" value="IPT_dom"/>
</dbReference>
<dbReference type="Proteomes" id="UP000838756">
    <property type="component" value="Unassembled WGS sequence"/>
</dbReference>
<proteinExistence type="predicted"/>
<dbReference type="PROSITE" id="PS50297">
    <property type="entry name" value="ANK_REP_REGION"/>
    <property type="match status" value="1"/>
</dbReference>
<dbReference type="Pfam" id="PF00554">
    <property type="entry name" value="RHD_DNA_bind"/>
    <property type="match status" value="1"/>
</dbReference>
<evidence type="ECO:0000256" key="1">
    <source>
        <dbReference type="PROSITE-ProRule" id="PRU00023"/>
    </source>
</evidence>
<keyword evidence="1" id="KW-0040">ANK repeat</keyword>
<dbReference type="Gene3D" id="1.25.40.20">
    <property type="entry name" value="Ankyrin repeat-containing domain"/>
    <property type="match status" value="1"/>
</dbReference>
<gene>
    <name evidence="4" type="primary">jg23458</name>
    <name evidence="4" type="ORF">PAEG_LOCUS20140</name>
</gene>
<feature type="region of interest" description="Disordered" evidence="2">
    <location>
        <begin position="1"/>
        <end position="31"/>
    </location>
</feature>
<dbReference type="OrthoDB" id="10254686at2759"/>
<dbReference type="InterPro" id="IPR014756">
    <property type="entry name" value="Ig_E-set"/>
</dbReference>
<dbReference type="GO" id="GO:0005737">
    <property type="term" value="C:cytoplasm"/>
    <property type="evidence" value="ECO:0007669"/>
    <property type="project" value="InterPro"/>
</dbReference>
<evidence type="ECO:0000256" key="2">
    <source>
        <dbReference type="SAM" id="MobiDB-lite"/>
    </source>
</evidence>
<dbReference type="Pfam" id="PF12796">
    <property type="entry name" value="Ank_2"/>
    <property type="match status" value="2"/>
</dbReference>
<dbReference type="GO" id="GO:0000981">
    <property type="term" value="F:DNA-binding transcription factor activity, RNA polymerase II-specific"/>
    <property type="evidence" value="ECO:0007669"/>
    <property type="project" value="TreeGrafter"/>
</dbReference>
<evidence type="ECO:0000259" key="3">
    <source>
        <dbReference type="PROSITE" id="PS50254"/>
    </source>
</evidence>